<dbReference type="HAMAP" id="MF_00652">
    <property type="entry name" value="UPF0246"/>
    <property type="match status" value="1"/>
</dbReference>
<dbReference type="GO" id="GO:0033194">
    <property type="term" value="P:response to hydroperoxide"/>
    <property type="evidence" value="ECO:0007669"/>
    <property type="project" value="TreeGrafter"/>
</dbReference>
<dbReference type="OrthoDB" id="9777133at2"/>
<dbReference type="NCBIfam" id="NF002542">
    <property type="entry name" value="PRK02101.1-3"/>
    <property type="match status" value="1"/>
</dbReference>
<dbReference type="RefSeq" id="WP_105533720.1">
    <property type="nucleotide sequence ID" value="NZ_PUGF01000025.1"/>
</dbReference>
<evidence type="ECO:0000256" key="1">
    <source>
        <dbReference type="HAMAP-Rule" id="MF_00652"/>
    </source>
</evidence>
<proteinExistence type="inferred from homology"/>
<dbReference type="PANTHER" id="PTHR30283:SF4">
    <property type="entry name" value="PEROXIDE STRESS RESISTANCE PROTEIN YAAA"/>
    <property type="match status" value="1"/>
</dbReference>
<gene>
    <name evidence="2" type="ORF">S2091_3981</name>
</gene>
<evidence type="ECO:0000313" key="3">
    <source>
        <dbReference type="Proteomes" id="UP000237839"/>
    </source>
</evidence>
<dbReference type="Proteomes" id="UP000237839">
    <property type="component" value="Unassembled WGS sequence"/>
</dbReference>
<reference evidence="2 3" key="1">
    <citation type="submission" date="2018-02" db="EMBL/GenBank/DDBJ databases">
        <title>Solimicrobium silvestre gen. nov., sp. nov., isolated from alpine forest soil.</title>
        <authorList>
            <person name="Margesin R."/>
            <person name="Albuquerque L."/>
            <person name="Zhang D.-C."/>
            <person name="Froufe H.J.C."/>
            <person name="Severino R."/>
            <person name="Roxo I."/>
            <person name="Egas C."/>
            <person name="Da Costa M.S."/>
        </authorList>
    </citation>
    <scope>NUCLEOTIDE SEQUENCE [LARGE SCALE GENOMIC DNA]</scope>
    <source>
        <strain evidence="2 3">S20-91</strain>
    </source>
</reference>
<organism evidence="2 3">
    <name type="scientific">Solimicrobium silvestre</name>
    <dbReference type="NCBI Taxonomy" id="2099400"/>
    <lineage>
        <taxon>Bacteria</taxon>
        <taxon>Pseudomonadati</taxon>
        <taxon>Pseudomonadota</taxon>
        <taxon>Betaproteobacteria</taxon>
        <taxon>Burkholderiales</taxon>
        <taxon>Oxalobacteraceae</taxon>
        <taxon>Solimicrobium</taxon>
    </lineage>
</organism>
<evidence type="ECO:0000313" key="2">
    <source>
        <dbReference type="EMBL" id="PRC91310.1"/>
    </source>
</evidence>
<dbReference type="Pfam" id="PF03883">
    <property type="entry name" value="H2O2_YaaD"/>
    <property type="match status" value="1"/>
</dbReference>
<comment type="caution">
    <text evidence="2">The sequence shown here is derived from an EMBL/GenBank/DDBJ whole genome shotgun (WGS) entry which is preliminary data.</text>
</comment>
<sequence length="262" mass="29932">MLIALSPAKSLDYNTPIPHSDAIQLSLPTFMPQAARLISLLKKQNSLELMQLMGISESLAQLNKERYAAWVKSPSLEQGKAAIFAFNGDVYEGLDAYSLNLKQLNYVQKHTRILSGIYGVLRPFDLLQAYRLEMGTRLTNPKGANLYAFWGDTIADNLRAVLSEHKEQVVINLASDEYFKSVRLPALKAEVITPVFQDWKNDRYKIISFYAKRARGLMARYCAQHQITNPEQLKQFDLDGYAYDADNSDQQRWMFRRRLAAS</sequence>
<dbReference type="InterPro" id="IPR005583">
    <property type="entry name" value="YaaA"/>
</dbReference>
<name>A0A2S9GUC4_9BURK</name>
<comment type="similarity">
    <text evidence="1">Belongs to the UPF0246 family.</text>
</comment>
<accession>A0A2S9GUC4</accession>
<dbReference type="PANTHER" id="PTHR30283">
    <property type="entry name" value="PEROXIDE STRESS RESPONSE PROTEIN YAAA"/>
    <property type="match status" value="1"/>
</dbReference>
<protein>
    <recommendedName>
        <fullName evidence="1">UPF0246 protein S2091_3981</fullName>
    </recommendedName>
</protein>
<dbReference type="AlphaFoldDB" id="A0A2S9GUC4"/>
<keyword evidence="3" id="KW-1185">Reference proteome</keyword>
<dbReference type="EMBL" id="PUGF01000025">
    <property type="protein sequence ID" value="PRC91310.1"/>
    <property type="molecule type" value="Genomic_DNA"/>
</dbReference>
<dbReference type="GO" id="GO:0005829">
    <property type="term" value="C:cytosol"/>
    <property type="evidence" value="ECO:0007669"/>
    <property type="project" value="TreeGrafter"/>
</dbReference>